<dbReference type="Proteomes" id="UP000198757">
    <property type="component" value="Unassembled WGS sequence"/>
</dbReference>
<dbReference type="AlphaFoldDB" id="A0A1G6IA51"/>
<reference evidence="2" key="1">
    <citation type="submission" date="2016-10" db="EMBL/GenBank/DDBJ databases">
        <authorList>
            <person name="Varghese N."/>
            <person name="Submissions S."/>
        </authorList>
    </citation>
    <scope>NUCLEOTIDE SEQUENCE [LARGE SCALE GENOMIC DNA]</scope>
    <source>
        <strain evidence="2">DSM 25811 / CCM 8410 / LMG 26954 / E90</strain>
    </source>
</reference>
<dbReference type="RefSeq" id="WP_262492836.1">
    <property type="nucleotide sequence ID" value="NZ_FMZO01000001.1"/>
</dbReference>
<keyword evidence="2" id="KW-1185">Reference proteome</keyword>
<evidence type="ECO:0000313" key="1">
    <source>
        <dbReference type="EMBL" id="SDC02885.1"/>
    </source>
</evidence>
<proteinExistence type="predicted"/>
<protein>
    <submittedName>
        <fullName evidence="1">Uncharacterized protein</fullName>
    </submittedName>
</protein>
<sequence length="40" mass="4501">MKYIAGTASGDLVNFNVWAYEKFKENGQHHYGAAVVCFCM</sequence>
<evidence type="ECO:0000313" key="2">
    <source>
        <dbReference type="Proteomes" id="UP000198757"/>
    </source>
</evidence>
<organism evidence="1 2">
    <name type="scientific">Niabella drilacis (strain DSM 25811 / CCM 8410 / CCUG 62505 / LMG 26954 / E90)</name>
    <dbReference type="NCBI Taxonomy" id="1285928"/>
    <lineage>
        <taxon>Bacteria</taxon>
        <taxon>Pseudomonadati</taxon>
        <taxon>Bacteroidota</taxon>
        <taxon>Chitinophagia</taxon>
        <taxon>Chitinophagales</taxon>
        <taxon>Chitinophagaceae</taxon>
        <taxon>Niabella</taxon>
    </lineage>
</organism>
<name>A0A1G6IA51_NIADE</name>
<accession>A0A1G6IA51</accession>
<dbReference type="EMBL" id="FMZO01000001">
    <property type="protein sequence ID" value="SDC02885.1"/>
    <property type="molecule type" value="Genomic_DNA"/>
</dbReference>
<gene>
    <name evidence="1" type="ORF">SAMN04487894_101137</name>
</gene>
<dbReference type="STRING" id="1285928.SAMN04487894_101137"/>